<keyword evidence="5" id="KW-0406">Ion transport</keyword>
<organism evidence="10 11">
    <name type="scientific">Novimethylophilus kurashikiensis</name>
    <dbReference type="NCBI Taxonomy" id="1825523"/>
    <lineage>
        <taxon>Bacteria</taxon>
        <taxon>Pseudomonadati</taxon>
        <taxon>Pseudomonadota</taxon>
        <taxon>Betaproteobacteria</taxon>
        <taxon>Nitrosomonadales</taxon>
        <taxon>Methylophilaceae</taxon>
        <taxon>Novimethylophilus</taxon>
    </lineage>
</organism>
<evidence type="ECO:0000256" key="5">
    <source>
        <dbReference type="ARBA" id="ARBA00023065"/>
    </source>
</evidence>
<keyword evidence="2" id="KW-0813">Transport</keyword>
<reference evidence="10 11" key="1">
    <citation type="journal article" date="2018" name="Environ. Microbiol.">
        <title>Isolation and genomic characterization of Novimethylophilus kurashikiensis gen. nov. sp. nov., a new lanthanide-dependent methylotrophic species of Methylophilaceae.</title>
        <authorList>
            <person name="Lv H."/>
            <person name="Sahin N."/>
            <person name="Tani A."/>
        </authorList>
    </citation>
    <scope>NUCLEOTIDE SEQUENCE [LARGE SCALE GENOMIC DNA]</scope>
    <source>
        <strain evidence="10 11">La2-4</strain>
    </source>
</reference>
<sequence length="263" mass="29778">MALNLTSLLGVTGVDPSERGKARIWAQRLEWPLLLVALWIPVQWYLDETGSISPHWSKVFDWIIWIVFLFETVLLTSLVHNKRRYLLNNWMNLVIIVGGLPIEWQFTPLIGALRNLRLFLMMFILMRVSRRLREVLAGAKVGPTLIIVAIVVVLSGIIVSRLDPSIGTVWDGMWYAWVTMSHTGYGDIVPKTAAARVFGSFLILLGVVLVTVLTASLSVFLIGSEVEHKIVKEEKSVDDTLHEILARLENIEKRLDERGRDDA</sequence>
<dbReference type="InterPro" id="IPR028325">
    <property type="entry name" value="VG_K_chnl"/>
</dbReference>
<feature type="transmembrane region" description="Helical" evidence="8">
    <location>
        <begin position="197"/>
        <end position="222"/>
    </location>
</feature>
<evidence type="ECO:0000313" key="10">
    <source>
        <dbReference type="EMBL" id="GBG12763.1"/>
    </source>
</evidence>
<keyword evidence="7 10" id="KW-0407">Ion channel</keyword>
<dbReference type="SUPFAM" id="SSF81324">
    <property type="entry name" value="Voltage-gated potassium channels"/>
    <property type="match status" value="1"/>
</dbReference>
<feature type="transmembrane region" description="Helical" evidence="8">
    <location>
        <begin position="86"/>
        <end position="106"/>
    </location>
</feature>
<comment type="subcellular location">
    <subcellularLocation>
        <location evidence="1">Membrane</location>
        <topology evidence="1">Multi-pass membrane protein</topology>
    </subcellularLocation>
</comment>
<keyword evidence="4 8" id="KW-1133">Transmembrane helix</keyword>
<dbReference type="AlphaFoldDB" id="A0A2R5F781"/>
<dbReference type="PANTHER" id="PTHR11537">
    <property type="entry name" value="VOLTAGE-GATED POTASSIUM CHANNEL"/>
    <property type="match status" value="1"/>
</dbReference>
<dbReference type="GO" id="GO:0001508">
    <property type="term" value="P:action potential"/>
    <property type="evidence" value="ECO:0007669"/>
    <property type="project" value="TreeGrafter"/>
</dbReference>
<evidence type="ECO:0000256" key="1">
    <source>
        <dbReference type="ARBA" id="ARBA00004141"/>
    </source>
</evidence>
<keyword evidence="3 8" id="KW-0812">Transmembrane</keyword>
<evidence type="ECO:0000259" key="9">
    <source>
        <dbReference type="Pfam" id="PF07885"/>
    </source>
</evidence>
<keyword evidence="11" id="KW-1185">Reference proteome</keyword>
<evidence type="ECO:0000256" key="2">
    <source>
        <dbReference type="ARBA" id="ARBA00022448"/>
    </source>
</evidence>
<evidence type="ECO:0000256" key="8">
    <source>
        <dbReference type="SAM" id="Phobius"/>
    </source>
</evidence>
<evidence type="ECO:0000313" key="11">
    <source>
        <dbReference type="Proteomes" id="UP000245081"/>
    </source>
</evidence>
<proteinExistence type="predicted"/>
<evidence type="ECO:0000256" key="3">
    <source>
        <dbReference type="ARBA" id="ARBA00022692"/>
    </source>
</evidence>
<feature type="transmembrane region" description="Helical" evidence="8">
    <location>
        <begin position="141"/>
        <end position="162"/>
    </location>
</feature>
<dbReference type="InterPro" id="IPR027359">
    <property type="entry name" value="Volt_channel_dom_sf"/>
</dbReference>
<name>A0A2R5F781_9PROT</name>
<feature type="transmembrane region" description="Helical" evidence="8">
    <location>
        <begin position="62"/>
        <end position="79"/>
    </location>
</feature>
<dbReference type="OrthoDB" id="9799090at2"/>
<evidence type="ECO:0000256" key="7">
    <source>
        <dbReference type="ARBA" id="ARBA00023303"/>
    </source>
</evidence>
<comment type="caution">
    <text evidence="10">The sequence shown here is derived from an EMBL/GenBank/DDBJ whole genome shotgun (WGS) entry which is preliminary data.</text>
</comment>
<protein>
    <submittedName>
        <fullName evidence="10">Voltage-gated potassium channel</fullName>
    </submittedName>
</protein>
<feature type="domain" description="Potassium channel" evidence="9">
    <location>
        <begin position="148"/>
        <end position="221"/>
    </location>
</feature>
<dbReference type="Pfam" id="PF07885">
    <property type="entry name" value="Ion_trans_2"/>
    <property type="match status" value="1"/>
</dbReference>
<dbReference type="Proteomes" id="UP000245081">
    <property type="component" value="Unassembled WGS sequence"/>
</dbReference>
<dbReference type="PANTHER" id="PTHR11537:SF252">
    <property type="entry name" value="POTASSIUM VOLTAGE-GATED CHANNEL PROTEIN SHAW"/>
    <property type="match status" value="1"/>
</dbReference>
<dbReference type="RefSeq" id="WP_109013996.1">
    <property type="nucleotide sequence ID" value="NZ_BDOQ01000002.1"/>
</dbReference>
<evidence type="ECO:0000256" key="6">
    <source>
        <dbReference type="ARBA" id="ARBA00023136"/>
    </source>
</evidence>
<dbReference type="GO" id="GO:0008076">
    <property type="term" value="C:voltage-gated potassium channel complex"/>
    <property type="evidence" value="ECO:0007669"/>
    <property type="project" value="InterPro"/>
</dbReference>
<dbReference type="GO" id="GO:0005251">
    <property type="term" value="F:delayed rectifier potassium channel activity"/>
    <property type="evidence" value="ECO:0007669"/>
    <property type="project" value="TreeGrafter"/>
</dbReference>
<dbReference type="EMBL" id="BDOQ01000002">
    <property type="protein sequence ID" value="GBG12763.1"/>
    <property type="molecule type" value="Genomic_DNA"/>
</dbReference>
<dbReference type="InterPro" id="IPR013099">
    <property type="entry name" value="K_chnl_dom"/>
</dbReference>
<accession>A0A2R5F781</accession>
<feature type="transmembrane region" description="Helical" evidence="8">
    <location>
        <begin position="112"/>
        <end position="129"/>
    </location>
</feature>
<dbReference type="Gene3D" id="1.10.287.70">
    <property type="match status" value="1"/>
</dbReference>
<keyword evidence="6 8" id="KW-0472">Membrane</keyword>
<dbReference type="Gene3D" id="1.20.120.350">
    <property type="entry name" value="Voltage-gated potassium channels. Chain C"/>
    <property type="match status" value="1"/>
</dbReference>
<evidence type="ECO:0000256" key="4">
    <source>
        <dbReference type="ARBA" id="ARBA00022989"/>
    </source>
</evidence>
<gene>
    <name evidence="10" type="primary">kch</name>
    <name evidence="10" type="ORF">NMK_0296</name>
</gene>